<keyword evidence="3" id="KW-1185">Reference proteome</keyword>
<keyword evidence="1" id="KW-0812">Transmembrane</keyword>
<evidence type="ECO:0000313" key="3">
    <source>
        <dbReference type="Proteomes" id="UP000190961"/>
    </source>
</evidence>
<accession>A0A1T5IRS6</accession>
<evidence type="ECO:0000256" key="1">
    <source>
        <dbReference type="SAM" id="Phobius"/>
    </source>
</evidence>
<dbReference type="AlphaFoldDB" id="A0A1T5IRS6"/>
<keyword evidence="1" id="KW-1133">Transmembrane helix</keyword>
<dbReference type="STRING" id="688867.SAMN05660236_0325"/>
<proteinExistence type="predicted"/>
<sequence length="187" mass="21116">MESRLQGRLSFFIALRIMSPALKYIGCGIILALTMSCKEKLNNKNASPDTQTVGNISTTLSSDTATLGKLINLRLYEPTAAKFKYTFMDNSGQNERLSTPGPSDSYLEAILYFDAATFAQLLKDAQQRDSTISSLSKEEFNFDWLDQSIKDELIKSEAVYENHSELFAESSEVWFLDNKLLLRKAWN</sequence>
<name>A0A1T5IRS6_9BACT</name>
<evidence type="ECO:0000313" key="2">
    <source>
        <dbReference type="EMBL" id="SKC41836.1"/>
    </source>
</evidence>
<keyword evidence="1" id="KW-0472">Membrane</keyword>
<feature type="transmembrane region" description="Helical" evidence="1">
    <location>
        <begin position="12"/>
        <end position="35"/>
    </location>
</feature>
<reference evidence="2 3" key="1">
    <citation type="submission" date="2017-02" db="EMBL/GenBank/DDBJ databases">
        <authorList>
            <person name="Peterson S.W."/>
        </authorList>
    </citation>
    <scope>NUCLEOTIDE SEQUENCE [LARGE SCALE GENOMIC DNA]</scope>
    <source>
        <strain evidence="2 3">DSM 25262</strain>
    </source>
</reference>
<gene>
    <name evidence="2" type="ORF">SAMN05660236_0325</name>
</gene>
<protein>
    <submittedName>
        <fullName evidence="2">Uncharacterized protein</fullName>
    </submittedName>
</protein>
<dbReference type="EMBL" id="FUZU01000001">
    <property type="protein sequence ID" value="SKC41836.1"/>
    <property type="molecule type" value="Genomic_DNA"/>
</dbReference>
<organism evidence="2 3">
    <name type="scientific">Ohtaekwangia koreensis</name>
    <dbReference type="NCBI Taxonomy" id="688867"/>
    <lineage>
        <taxon>Bacteria</taxon>
        <taxon>Pseudomonadati</taxon>
        <taxon>Bacteroidota</taxon>
        <taxon>Cytophagia</taxon>
        <taxon>Cytophagales</taxon>
        <taxon>Fulvivirgaceae</taxon>
        <taxon>Ohtaekwangia</taxon>
    </lineage>
</organism>
<dbReference type="Proteomes" id="UP000190961">
    <property type="component" value="Unassembled WGS sequence"/>
</dbReference>